<keyword evidence="2" id="KW-1185">Reference proteome</keyword>
<dbReference type="Proteomes" id="UP000597617">
    <property type="component" value="Unassembled WGS sequence"/>
</dbReference>
<dbReference type="EMBL" id="JADQDQ010000008">
    <property type="protein sequence ID" value="MBF9238998.1"/>
    <property type="molecule type" value="Genomic_DNA"/>
</dbReference>
<proteinExistence type="predicted"/>
<gene>
    <name evidence="1" type="ORF">I2I05_16470</name>
</gene>
<name>A0ABS0IKU9_9BACT</name>
<reference evidence="1 2" key="1">
    <citation type="submission" date="2020-11" db="EMBL/GenBank/DDBJ databases">
        <authorList>
            <person name="Kim M.K."/>
        </authorList>
    </citation>
    <scope>NUCLEOTIDE SEQUENCE [LARGE SCALE GENOMIC DNA]</scope>
    <source>
        <strain evidence="1 2">BT683</strain>
    </source>
</reference>
<evidence type="ECO:0000313" key="2">
    <source>
        <dbReference type="Proteomes" id="UP000597617"/>
    </source>
</evidence>
<sequence length="115" mass="13384">MITYNNINICIKYNLSVDWWLHTASSNEKSSIEDHDWYVILSYIDNVALARKGFLADSYVEKNEADTMAECESEEVYARLRLVASQFYENSLKERSLLNKWLHKLVDKALAIFGV</sequence>
<accession>A0ABS0IKU9</accession>
<protein>
    <submittedName>
        <fullName evidence="1">Uncharacterized protein</fullName>
    </submittedName>
</protein>
<evidence type="ECO:0000313" key="1">
    <source>
        <dbReference type="EMBL" id="MBF9238998.1"/>
    </source>
</evidence>
<comment type="caution">
    <text evidence="1">The sequence shown here is derived from an EMBL/GenBank/DDBJ whole genome shotgun (WGS) entry which is preliminary data.</text>
</comment>
<organism evidence="1 2">
    <name type="scientific">Hymenobacter jeongseonensis</name>
    <dbReference type="NCBI Taxonomy" id="2791027"/>
    <lineage>
        <taxon>Bacteria</taxon>
        <taxon>Pseudomonadati</taxon>
        <taxon>Bacteroidota</taxon>
        <taxon>Cytophagia</taxon>
        <taxon>Cytophagales</taxon>
        <taxon>Hymenobacteraceae</taxon>
        <taxon>Hymenobacter</taxon>
    </lineage>
</organism>